<dbReference type="InterPro" id="IPR032821">
    <property type="entry name" value="PKS_assoc"/>
</dbReference>
<evidence type="ECO:0000259" key="5">
    <source>
        <dbReference type="PROSITE" id="PS50075"/>
    </source>
</evidence>
<dbReference type="Gene3D" id="3.30.70.3290">
    <property type="match status" value="1"/>
</dbReference>
<evidence type="ECO:0000256" key="1">
    <source>
        <dbReference type="ARBA" id="ARBA00022450"/>
    </source>
</evidence>
<evidence type="ECO:0000313" key="6">
    <source>
        <dbReference type="EMBL" id="CUU56120.1"/>
    </source>
</evidence>
<dbReference type="InterPro" id="IPR006162">
    <property type="entry name" value="Ppantetheine_attach_site"/>
</dbReference>
<keyword evidence="7" id="KW-1185">Reference proteome</keyword>
<keyword evidence="2" id="KW-0597">Phosphoprotein</keyword>
<dbReference type="InterPro" id="IPR016039">
    <property type="entry name" value="Thiolase-like"/>
</dbReference>
<dbReference type="Pfam" id="PF00550">
    <property type="entry name" value="PP-binding"/>
    <property type="match status" value="1"/>
</dbReference>
<dbReference type="PANTHER" id="PTHR43775:SF51">
    <property type="entry name" value="INACTIVE PHENOLPHTHIOCEROL SYNTHESIS POLYKETIDE SYNTHASE TYPE I PKS1-RELATED"/>
    <property type="match status" value="1"/>
</dbReference>
<keyword evidence="3" id="KW-0808">Transferase</keyword>
<dbReference type="InterPro" id="IPR036736">
    <property type="entry name" value="ACP-like_sf"/>
</dbReference>
<dbReference type="InterPro" id="IPR013968">
    <property type="entry name" value="PKS_KR"/>
</dbReference>
<dbReference type="Pfam" id="PF08659">
    <property type="entry name" value="KR"/>
    <property type="match status" value="1"/>
</dbReference>
<evidence type="ECO:0000256" key="2">
    <source>
        <dbReference type="ARBA" id="ARBA00022553"/>
    </source>
</evidence>
<evidence type="ECO:0000256" key="3">
    <source>
        <dbReference type="ARBA" id="ARBA00022679"/>
    </source>
</evidence>
<dbReference type="CDD" id="cd08952">
    <property type="entry name" value="KR_1_SDR_x"/>
    <property type="match status" value="1"/>
</dbReference>
<dbReference type="Proteomes" id="UP000198802">
    <property type="component" value="Unassembled WGS sequence"/>
</dbReference>
<feature type="domain" description="Carrier" evidence="5">
    <location>
        <begin position="1134"/>
        <end position="1209"/>
    </location>
</feature>
<dbReference type="SUPFAM" id="SSF55048">
    <property type="entry name" value="Probable ACP-binding domain of malonyl-CoA ACP transacylase"/>
    <property type="match status" value="1"/>
</dbReference>
<dbReference type="FunFam" id="1.10.1200.10:FF:000007">
    <property type="entry name" value="Probable polyketide synthase pks17"/>
    <property type="match status" value="1"/>
</dbReference>
<dbReference type="InterPro" id="IPR050091">
    <property type="entry name" value="PKS_NRPS_Biosynth_Enz"/>
</dbReference>
<evidence type="ECO:0000313" key="7">
    <source>
        <dbReference type="Proteomes" id="UP000198802"/>
    </source>
</evidence>
<dbReference type="GO" id="GO:0004312">
    <property type="term" value="F:fatty acid synthase activity"/>
    <property type="evidence" value="ECO:0007669"/>
    <property type="project" value="TreeGrafter"/>
</dbReference>
<dbReference type="InterPro" id="IPR057326">
    <property type="entry name" value="KR_dom"/>
</dbReference>
<dbReference type="InterPro" id="IPR016035">
    <property type="entry name" value="Acyl_Trfase/lysoPLipase"/>
</dbReference>
<dbReference type="EMBL" id="FAOZ01000007">
    <property type="protein sequence ID" value="CUU56120.1"/>
    <property type="molecule type" value="Genomic_DNA"/>
</dbReference>
<dbReference type="SUPFAM" id="SSF52151">
    <property type="entry name" value="FabD/lysophospholipase-like"/>
    <property type="match status" value="1"/>
</dbReference>
<dbReference type="InterPro" id="IPR009081">
    <property type="entry name" value="PP-bd_ACP"/>
</dbReference>
<dbReference type="SMART" id="SM00823">
    <property type="entry name" value="PKS_PP"/>
    <property type="match status" value="1"/>
</dbReference>
<dbReference type="InterPro" id="IPR001227">
    <property type="entry name" value="Ac_transferase_dom_sf"/>
</dbReference>
<organism evidence="6 7">
    <name type="scientific">Parafrankia irregularis</name>
    <dbReference type="NCBI Taxonomy" id="795642"/>
    <lineage>
        <taxon>Bacteria</taxon>
        <taxon>Bacillati</taxon>
        <taxon>Actinomycetota</taxon>
        <taxon>Actinomycetes</taxon>
        <taxon>Frankiales</taxon>
        <taxon>Frankiaceae</taxon>
        <taxon>Parafrankia</taxon>
    </lineage>
</organism>
<proteinExistence type="predicted"/>
<accession>A0A0S4QMM3</accession>
<reference evidence="7" key="1">
    <citation type="submission" date="2015-11" db="EMBL/GenBank/DDBJ databases">
        <authorList>
            <person name="Varghese N."/>
        </authorList>
    </citation>
    <scope>NUCLEOTIDE SEQUENCE [LARGE SCALE GENOMIC DNA]</scope>
    <source>
        <strain evidence="7">DSM 45899</strain>
    </source>
</reference>
<keyword evidence="4" id="KW-0012">Acyltransferase</keyword>
<evidence type="ECO:0000256" key="4">
    <source>
        <dbReference type="ARBA" id="ARBA00023315"/>
    </source>
</evidence>
<dbReference type="PANTHER" id="PTHR43775">
    <property type="entry name" value="FATTY ACID SYNTHASE"/>
    <property type="match status" value="1"/>
</dbReference>
<keyword evidence="1" id="KW-0596">Phosphopantetheine</keyword>
<protein>
    <submittedName>
        <fullName evidence="6">Phosphopantetheine attachment site</fullName>
    </submittedName>
</protein>
<dbReference type="Pfam" id="PF00698">
    <property type="entry name" value="Acyl_transf_1"/>
    <property type="match status" value="2"/>
</dbReference>
<dbReference type="SMART" id="SM00827">
    <property type="entry name" value="PKS_AT"/>
    <property type="match status" value="1"/>
</dbReference>
<dbReference type="GO" id="GO:0006633">
    <property type="term" value="P:fatty acid biosynthetic process"/>
    <property type="evidence" value="ECO:0007669"/>
    <property type="project" value="TreeGrafter"/>
</dbReference>
<dbReference type="InterPro" id="IPR020806">
    <property type="entry name" value="PKS_PP-bd"/>
</dbReference>
<dbReference type="SMART" id="SM00822">
    <property type="entry name" value="PKS_KR"/>
    <property type="match status" value="1"/>
</dbReference>
<dbReference type="Gene3D" id="3.40.366.10">
    <property type="entry name" value="Malonyl-Coenzyme A Acyl Carrier Protein, domain 2"/>
    <property type="match status" value="1"/>
</dbReference>
<dbReference type="Gene3D" id="3.40.47.10">
    <property type="match status" value="1"/>
</dbReference>
<dbReference type="GO" id="GO:0031177">
    <property type="term" value="F:phosphopantetheine binding"/>
    <property type="evidence" value="ECO:0007669"/>
    <property type="project" value="InterPro"/>
</dbReference>
<dbReference type="Pfam" id="PF16197">
    <property type="entry name" value="KAsynt_C_assoc"/>
    <property type="match status" value="1"/>
</dbReference>
<dbReference type="InterPro" id="IPR014043">
    <property type="entry name" value="Acyl_transferase_dom"/>
</dbReference>
<dbReference type="SMART" id="SM01294">
    <property type="entry name" value="PKS_PP_betabranch"/>
    <property type="match status" value="1"/>
</dbReference>
<gene>
    <name evidence="6" type="ORF">Ga0074812_1073</name>
</gene>
<dbReference type="PROSITE" id="PS50075">
    <property type="entry name" value="CARRIER"/>
    <property type="match status" value="1"/>
</dbReference>
<dbReference type="SUPFAM" id="SSF51735">
    <property type="entry name" value="NAD(P)-binding Rossmann-fold domains"/>
    <property type="match status" value="2"/>
</dbReference>
<dbReference type="PROSITE" id="PS00012">
    <property type="entry name" value="PHOSPHOPANTETHEINE"/>
    <property type="match status" value="1"/>
</dbReference>
<dbReference type="Gene3D" id="3.40.50.720">
    <property type="entry name" value="NAD(P)-binding Rossmann-like Domain"/>
    <property type="match status" value="1"/>
</dbReference>
<name>A0A0S4QMM3_9ACTN</name>
<dbReference type="SUPFAM" id="SSF53901">
    <property type="entry name" value="Thiolase-like"/>
    <property type="match status" value="1"/>
</dbReference>
<dbReference type="InterPro" id="IPR036291">
    <property type="entry name" value="NAD(P)-bd_dom_sf"/>
</dbReference>
<dbReference type="SUPFAM" id="SSF47336">
    <property type="entry name" value="ACP-like"/>
    <property type="match status" value="1"/>
</dbReference>
<dbReference type="InterPro" id="IPR016036">
    <property type="entry name" value="Malonyl_transacylase_ACP-bd"/>
</dbReference>
<sequence>MAGVVKVVEGLRRGVVAGSLHVGVPTSRVDWSVGGVEVVRESVAWPEVVGRVRRAGVSSFGISGTNAHVILEQAGPDADWSGARDLPAAGGSPHDGAAAAGVPPTVVPWLVAARSEDALRAQATRLAAFLPSGVPAPETGTAPGTAQPLVDVGYSLATGRAALPSRAAVVATDLDGATRGLAALARGESTPTVERATVSAPGRTALLFTGQGSQRPGMGRELYRRFPVFAECYDQVRAHLDPLLDSPLDDVVDDPERLDRTENTQPALFALEVALYGLLRAWGVAPDVVAGHSIGEIAAAHVAGVLSLPDACALVAARGRLMAAAPGGAMLAVEATEREVRAWLRAIPRGAAASDIGTADVEAAGDVDVTGDIDVAAVNGPTSVVLSGTVAAVAAVAVLADRAGRRTRRLRVAHAFHSPLMDGMLEPFRRVAESLRYQAPTVALVSTVTGRSVSAAELCGADYWVRQARAAVRFGDAVTCLRERGVTTFLELGPTGVLSAMGRACAADGDAVFIPTLRADRSEEHALVTALSRAHVHGVDIDWASFFAGTRARRVDLPTYAFQRRRYWLTPSPVIADSADSGGLADETAGSGADDLTYRIAWTPVTVPTAPVLSGTWIVAIPPLPEAARLADECAQVLELRGARVVRLAVDGSDTDRGRLAGRLAALTGTHQPIPDDIRGVLSLASMDTTALGTHPVLPTGLALTVALLQALGDVGVSAPLWCATSGAVSTGAGDPPSGQAQVLAQAQVWGLGRVAALEMPGRWGGLVDLPGALGPRAAEGLAAVLTGICGEDQVALRPAGLFARRIVRARGGPGAVTDGSRWRPRGTVLITGGTGALGSEVARWCAAEGARRLVLTSRRGLAAPGAAELAAELTRLGAEVTVAACDVTDRDALAEIIATVPADQPLTAVVHAAGSGDGAVLERTTPAELAAVVAAKTTGAAHLDDLLAGQPLDAFVLFSSVAGIWGNPGQSAYAGANAWLDALAERRGARGLPATSVAWGPWAGAGMADDPRVRERTERHGLPPLAPEVALRALAQVVGRAEPGVVVARVDWERFVAAFPPDRTTRFVDEIPAARAAAARGRDGRSRIAGEGPDDLLAAGLSSAGLPSAGLASPRSVGLRDRLASVPASGRHRLLLGLVRSEVAAVLGHASPEDIPADRAFTDLGFDSLTSVETRNRLAQATGEQLPAVVVFDHPTPDALARHLLTLLSPEESGLGTSGPEPILATLDRLEASMLAGSPDEQARAALETRLRAMLRTLRGQAPAGGDGPAADTATEDLGAATDEEMFDLLGREFGIS</sequence>
<dbReference type="Gene3D" id="1.10.1200.10">
    <property type="entry name" value="ACP-like"/>
    <property type="match status" value="1"/>
</dbReference>